<dbReference type="PANTHER" id="PTHR13213:SF2">
    <property type="entry name" value="MYB-BINDING PROTEIN 1A"/>
    <property type="match status" value="1"/>
</dbReference>
<name>A0A086TD66_HAPC1</name>
<organism evidence="4 5">
    <name type="scientific">Hapsidospora chrysogenum (strain ATCC 11550 / CBS 779.69 / DSM 880 / IAM 14645 / JCM 23072 / IMI 49137)</name>
    <name type="common">Acremonium chrysogenum</name>
    <dbReference type="NCBI Taxonomy" id="857340"/>
    <lineage>
        <taxon>Eukaryota</taxon>
        <taxon>Fungi</taxon>
        <taxon>Dikarya</taxon>
        <taxon>Ascomycota</taxon>
        <taxon>Pezizomycotina</taxon>
        <taxon>Sordariomycetes</taxon>
        <taxon>Hypocreomycetidae</taxon>
        <taxon>Hypocreales</taxon>
        <taxon>Bionectriaceae</taxon>
        <taxon>Hapsidospora</taxon>
    </lineage>
</organism>
<feature type="compositionally biased region" description="Acidic residues" evidence="3">
    <location>
        <begin position="719"/>
        <end position="748"/>
    </location>
</feature>
<proteinExistence type="predicted"/>
<feature type="region of interest" description="Disordered" evidence="3">
    <location>
        <begin position="800"/>
        <end position="819"/>
    </location>
</feature>
<dbReference type="PANTHER" id="PTHR13213">
    <property type="entry name" value="MYB-BINDING PROTEIN 1A FAMILY MEMBER"/>
    <property type="match status" value="1"/>
</dbReference>
<comment type="subcellular location">
    <subcellularLocation>
        <location evidence="1">Nucleus</location>
    </subcellularLocation>
</comment>
<dbReference type="GO" id="GO:0005730">
    <property type="term" value="C:nucleolus"/>
    <property type="evidence" value="ECO:0007669"/>
    <property type="project" value="InterPro"/>
</dbReference>
<feature type="compositionally biased region" description="Acidic residues" evidence="3">
    <location>
        <begin position="809"/>
        <end position="819"/>
    </location>
</feature>
<reference evidence="5" key="1">
    <citation type="journal article" date="2014" name="Genome Announc.">
        <title>Genome sequence and annotation of Acremonium chrysogenum, producer of the beta-lactam antibiotic cephalosporin C.</title>
        <authorList>
            <person name="Terfehr D."/>
            <person name="Dahlmann T.A."/>
            <person name="Specht T."/>
            <person name="Zadra I."/>
            <person name="Kuernsteiner H."/>
            <person name="Kueck U."/>
        </authorList>
    </citation>
    <scope>NUCLEOTIDE SEQUENCE [LARGE SCALE GENOMIC DNA]</scope>
    <source>
        <strain evidence="5">ATCC 11550 / CBS 779.69 / DSM 880 / IAM 14645 / JCM 23072 / IMI 49137</strain>
    </source>
</reference>
<sequence>MGSKRKRGAKDAPSNKKAKNGHQTASTSVAPQPKPSLEKAPFVELPTGDERRREAGLYELLGSEDESERIAAATCIISCLLDDGGVDEPVLQRHLDRRLFRGLASGRNAARLGYSLVITEILSQLFGEKNLAETRYPGLTFEKVLGFLLDKTQAAGNIPGQEERDHYFGQLFGLTSFVRSQTLFEPVSRWNAILELLLKLGNTKVWLRSQCGWVIVQALEQMDQKKAEATLQNVSDAGLAKTPEGAALWLVALDRFPDLKVKPWRHPLSSKSLGDLTAVLKESFQNHGADQADERRANKQANWTAQLHFVWDIILAHYAKGDVSASDFDQFWSRVVDDGLFSRNATDGQKFKGFMVFQKMLAGLADQQDKLECLFSKNFITCMMNQAAKEDRFLHRAATKALKALESTVASQPSSLPVVLKCLLGKNGAYNFDQRTNTKTVDRLLQNINSENEKECLDIIQRPIAKLKQQEKADAQSSLRTYVDYLSKALNATGPSDPSKGEEAKGGSFGLALQELARLAYSQPKNVPSELLTESIRNLCRSRLESSFAKLIRRSADFSVFCKAVSAIDSTAVTMDGDIKAAVEDALVRMNKLLKRKSKTDAEKSLAQGLAILHAVSIFQLYNEEPDAMEVLQDLAQFSDRLKKGKLKEEGSGSSELLVEILLSMVVQPSSLMREVSQQVFDAFTSQISAEGLELLTGPLASGESTKGQQELFNTEDDAMDVDEDGSSDDEDAEDVEDASDVEIDSDVEFVTLNGAEADDGGSDQDEDSEEEEEEEEEEDDEEQQKLADLDDQLGKILNSHRLDKDADAESSDNDQDMSDSEMFALDDKLGEAIKHAVKSRNDTKKQKKDAKQSVVNFKHRILDLLDIYVKNEPLNPLSISLLVPLLRLMRTTSTKPLASRACGVILNHQKTLKKARSNKEEVKLSTVEDLLPSLMEIHDEASKDYSHAYAKAASAASLIVVSFMFAVDRSAIKQVAAVYAKTWSEWVLNEAKMQSSFFLDWYNWSQNQASQPVS</sequence>
<evidence type="ECO:0000313" key="4">
    <source>
        <dbReference type="EMBL" id="KFH47298.1"/>
    </source>
</evidence>
<accession>A0A086TD66</accession>
<dbReference type="Proteomes" id="UP000029964">
    <property type="component" value="Unassembled WGS sequence"/>
</dbReference>
<comment type="caution">
    <text evidence="4">The sequence shown here is derived from an EMBL/GenBank/DDBJ whole genome shotgun (WGS) entry which is preliminary data.</text>
</comment>
<dbReference type="InterPro" id="IPR007015">
    <property type="entry name" value="DNA_pol_V/MYBBP1A"/>
</dbReference>
<feature type="compositionally biased region" description="Acidic residues" evidence="3">
    <location>
        <begin position="757"/>
        <end position="783"/>
    </location>
</feature>
<dbReference type="Pfam" id="PF04931">
    <property type="entry name" value="DNA_pol_phi"/>
    <property type="match status" value="1"/>
</dbReference>
<evidence type="ECO:0000256" key="2">
    <source>
        <dbReference type="ARBA" id="ARBA00023242"/>
    </source>
</evidence>
<evidence type="ECO:0000256" key="3">
    <source>
        <dbReference type="SAM" id="MobiDB-lite"/>
    </source>
</evidence>
<evidence type="ECO:0000256" key="1">
    <source>
        <dbReference type="ARBA" id="ARBA00004123"/>
    </source>
</evidence>
<feature type="compositionally biased region" description="Polar residues" evidence="3">
    <location>
        <begin position="21"/>
        <end position="30"/>
    </location>
</feature>
<dbReference type="GO" id="GO:0000182">
    <property type="term" value="F:rDNA binding"/>
    <property type="evidence" value="ECO:0007669"/>
    <property type="project" value="TreeGrafter"/>
</dbReference>
<dbReference type="EMBL" id="JPKY01000011">
    <property type="protein sequence ID" value="KFH47298.1"/>
    <property type="molecule type" value="Genomic_DNA"/>
</dbReference>
<protein>
    <submittedName>
        <fullName evidence="4">DNA polymerase V-like protein</fullName>
    </submittedName>
</protein>
<gene>
    <name evidence="4" type="ORF">ACRE_019190</name>
</gene>
<dbReference type="AlphaFoldDB" id="A0A086TD66"/>
<feature type="region of interest" description="Disordered" evidence="3">
    <location>
        <begin position="1"/>
        <end position="48"/>
    </location>
</feature>
<keyword evidence="5" id="KW-1185">Reference proteome</keyword>
<dbReference type="STRING" id="857340.A0A086TD66"/>
<feature type="region of interest" description="Disordered" evidence="3">
    <location>
        <begin position="719"/>
        <end position="785"/>
    </location>
</feature>
<keyword evidence="2" id="KW-0539">Nucleus</keyword>
<evidence type="ECO:0000313" key="5">
    <source>
        <dbReference type="Proteomes" id="UP000029964"/>
    </source>
</evidence>
<dbReference type="OrthoDB" id="342531at2759"/>
<dbReference type="GO" id="GO:0006355">
    <property type="term" value="P:regulation of DNA-templated transcription"/>
    <property type="evidence" value="ECO:0007669"/>
    <property type="project" value="InterPro"/>
</dbReference>
<dbReference type="HOGENOM" id="CLU_005212_1_0_1"/>